<keyword evidence="3" id="KW-0813">Transport</keyword>
<dbReference type="PROSITE" id="PS50893">
    <property type="entry name" value="ABC_TRANSPORTER_2"/>
    <property type="match status" value="1"/>
</dbReference>
<evidence type="ECO:0000256" key="1">
    <source>
        <dbReference type="ARBA" id="ARBA00004417"/>
    </source>
</evidence>
<dbReference type="OrthoDB" id="9784450at2"/>
<evidence type="ECO:0000259" key="11">
    <source>
        <dbReference type="PROSITE" id="PS50893"/>
    </source>
</evidence>
<evidence type="ECO:0000256" key="3">
    <source>
        <dbReference type="ARBA" id="ARBA00022448"/>
    </source>
</evidence>
<evidence type="ECO:0000256" key="7">
    <source>
        <dbReference type="ARBA" id="ARBA00022840"/>
    </source>
</evidence>
<dbReference type="GO" id="GO:0016887">
    <property type="term" value="F:ATP hydrolysis activity"/>
    <property type="evidence" value="ECO:0007669"/>
    <property type="project" value="InterPro"/>
</dbReference>
<keyword evidence="4" id="KW-1003">Cell membrane</keyword>
<evidence type="ECO:0000256" key="2">
    <source>
        <dbReference type="ARBA" id="ARBA00005417"/>
    </source>
</evidence>
<dbReference type="GO" id="GO:0005886">
    <property type="term" value="C:plasma membrane"/>
    <property type="evidence" value="ECO:0007669"/>
    <property type="project" value="UniProtKB-SubCell"/>
</dbReference>
<evidence type="ECO:0000256" key="5">
    <source>
        <dbReference type="ARBA" id="ARBA00022519"/>
    </source>
</evidence>
<comment type="similarity">
    <text evidence="2">Belongs to the ABC transporter superfamily.</text>
</comment>
<evidence type="ECO:0000313" key="13">
    <source>
        <dbReference type="Proteomes" id="UP000294546"/>
    </source>
</evidence>
<dbReference type="SMART" id="SM00382">
    <property type="entry name" value="AAA"/>
    <property type="match status" value="1"/>
</dbReference>
<evidence type="ECO:0000256" key="10">
    <source>
        <dbReference type="SAM" id="MobiDB-lite"/>
    </source>
</evidence>
<organism evidence="12 13">
    <name type="scientific">Marinobacterium mangrovicola</name>
    <dbReference type="NCBI Taxonomy" id="1476959"/>
    <lineage>
        <taxon>Bacteria</taxon>
        <taxon>Pseudomonadati</taxon>
        <taxon>Pseudomonadota</taxon>
        <taxon>Gammaproteobacteria</taxon>
        <taxon>Oceanospirillales</taxon>
        <taxon>Oceanospirillaceae</taxon>
        <taxon>Marinobacterium</taxon>
    </lineage>
</organism>
<keyword evidence="5" id="KW-0997">Cell inner membrane</keyword>
<evidence type="ECO:0000256" key="9">
    <source>
        <dbReference type="ARBA" id="ARBA00023136"/>
    </source>
</evidence>
<dbReference type="SUPFAM" id="SSF52540">
    <property type="entry name" value="P-loop containing nucleoside triphosphate hydrolases"/>
    <property type="match status" value="1"/>
</dbReference>
<sequence length="281" mass="30062">MSLLTFENFSLGFQRYDSPLKRSIKPVLEEISLSIAPGEIVAMIGASGAGKSLLAHAVFGILPPNIALNGRISFAGEALSASNQERHRGRSFSLVPQSISSLDPLARCGQQLKWAARRAGLKANAQTLSTTLAKYGLGKEVLRLYPHQLSGGMARRLMLAIATIGEPDLVVADEPTSGLDAETATTVLRELRALADKGKAVLLITHNLAESLPFADQVAILSGGRLVSLEATSAFSENGDRLNSAYAQNLWRSLPQRDFNLSPAPQIPDPILEPVQEPAYA</sequence>
<dbReference type="GO" id="GO:0005524">
    <property type="term" value="F:ATP binding"/>
    <property type="evidence" value="ECO:0007669"/>
    <property type="project" value="UniProtKB-KW"/>
</dbReference>
<dbReference type="InterPro" id="IPR003439">
    <property type="entry name" value="ABC_transporter-like_ATP-bd"/>
</dbReference>
<gene>
    <name evidence="12" type="ORF">CLV83_1274</name>
</gene>
<keyword evidence="9" id="KW-0472">Membrane</keyword>
<reference evidence="12 13" key="1">
    <citation type="submission" date="2019-03" db="EMBL/GenBank/DDBJ databases">
        <title>Genomic Encyclopedia of Archaeal and Bacterial Type Strains, Phase II (KMG-II): from individual species to whole genera.</title>
        <authorList>
            <person name="Goeker M."/>
        </authorList>
    </citation>
    <scope>NUCLEOTIDE SEQUENCE [LARGE SCALE GENOMIC DNA]</scope>
    <source>
        <strain evidence="12 13">DSM 27697</strain>
    </source>
</reference>
<evidence type="ECO:0000256" key="6">
    <source>
        <dbReference type="ARBA" id="ARBA00022741"/>
    </source>
</evidence>
<dbReference type="PANTHER" id="PTHR43297:SF14">
    <property type="entry name" value="ATPASE AAA-TYPE CORE DOMAIN-CONTAINING PROTEIN"/>
    <property type="match status" value="1"/>
</dbReference>
<keyword evidence="6" id="KW-0547">Nucleotide-binding</keyword>
<feature type="domain" description="ABC transporter" evidence="11">
    <location>
        <begin position="4"/>
        <end position="248"/>
    </location>
</feature>
<dbReference type="Pfam" id="PF00005">
    <property type="entry name" value="ABC_tran"/>
    <property type="match status" value="1"/>
</dbReference>
<evidence type="ECO:0000313" key="12">
    <source>
        <dbReference type="EMBL" id="TCK09170.1"/>
    </source>
</evidence>
<protein>
    <submittedName>
        <fullName evidence="12">Peptide/nickel transport system ATP-binding protein</fullName>
    </submittedName>
</protein>
<evidence type="ECO:0000256" key="4">
    <source>
        <dbReference type="ARBA" id="ARBA00022475"/>
    </source>
</evidence>
<dbReference type="Proteomes" id="UP000294546">
    <property type="component" value="Unassembled WGS sequence"/>
</dbReference>
<dbReference type="InterPro" id="IPR027417">
    <property type="entry name" value="P-loop_NTPase"/>
</dbReference>
<dbReference type="AlphaFoldDB" id="A0A4R1GPD8"/>
<keyword evidence="13" id="KW-1185">Reference proteome</keyword>
<accession>A0A4R1GPD8</accession>
<comment type="caution">
    <text evidence="12">The sequence shown here is derived from an EMBL/GenBank/DDBJ whole genome shotgun (WGS) entry which is preliminary data.</text>
</comment>
<dbReference type="RefSeq" id="WP_132289050.1">
    <property type="nucleotide sequence ID" value="NZ_SMFU01000007.1"/>
</dbReference>
<dbReference type="InterPro" id="IPR003593">
    <property type="entry name" value="AAA+_ATPase"/>
</dbReference>
<evidence type="ECO:0000256" key="8">
    <source>
        <dbReference type="ARBA" id="ARBA00022967"/>
    </source>
</evidence>
<dbReference type="Gene3D" id="3.40.50.300">
    <property type="entry name" value="P-loop containing nucleotide triphosphate hydrolases"/>
    <property type="match status" value="1"/>
</dbReference>
<dbReference type="InterPro" id="IPR017871">
    <property type="entry name" value="ABC_transporter-like_CS"/>
</dbReference>
<dbReference type="PROSITE" id="PS00211">
    <property type="entry name" value="ABC_TRANSPORTER_1"/>
    <property type="match status" value="1"/>
</dbReference>
<proteinExistence type="inferred from homology"/>
<dbReference type="EMBL" id="SMFU01000007">
    <property type="protein sequence ID" value="TCK09170.1"/>
    <property type="molecule type" value="Genomic_DNA"/>
</dbReference>
<dbReference type="PANTHER" id="PTHR43297">
    <property type="entry name" value="OLIGOPEPTIDE TRANSPORT ATP-BINDING PROTEIN APPD"/>
    <property type="match status" value="1"/>
</dbReference>
<keyword evidence="7 12" id="KW-0067">ATP-binding</keyword>
<name>A0A4R1GPD8_9GAMM</name>
<keyword evidence="8" id="KW-1278">Translocase</keyword>
<comment type="subcellular location">
    <subcellularLocation>
        <location evidence="1">Cell inner membrane</location>
        <topology evidence="1">Peripheral membrane protein</topology>
    </subcellularLocation>
</comment>
<feature type="region of interest" description="Disordered" evidence="10">
    <location>
        <begin position="262"/>
        <end position="281"/>
    </location>
</feature>
<dbReference type="InterPro" id="IPR050388">
    <property type="entry name" value="ABC_Ni/Peptide_Import"/>
</dbReference>